<dbReference type="InterPro" id="IPR017871">
    <property type="entry name" value="ABC_transporter-like_CS"/>
</dbReference>
<dbReference type="PANTHER" id="PTHR42788:SF20">
    <property type="entry name" value="ABC TRANSPORTER ATP-BINDING PROTEIN"/>
    <property type="match status" value="1"/>
</dbReference>
<evidence type="ECO:0000256" key="4">
    <source>
        <dbReference type="ARBA" id="ARBA00022840"/>
    </source>
</evidence>
<dbReference type="AlphaFoldDB" id="A0A6B8MA16"/>
<dbReference type="GO" id="GO:0016887">
    <property type="term" value="F:ATP hydrolysis activity"/>
    <property type="evidence" value="ECO:0007669"/>
    <property type="project" value="InterPro"/>
</dbReference>
<dbReference type="KEGG" id="mpar:F7D14_08510"/>
<sequence>MRYLTINFKALQHEWRRNTSILINSIIFVVYIRKEAAAVLIPAPLIALRRVTHRYAHHAAPALADVSLRVAPGECVAVIGRSGCGKSTLLQIMAGLVQPTGGDIHFANRRDARKPIRRTLMFQRPLLFPWLDVAGNVALALRFDGRKQETPGRVEELLARTGLAGRARANVRELSGGQQQRVALARSLAVDPDILLLDEPFSALDPLTRGELRRQLRETQQTFGFAMTLVTHDVDDALDLASRVVVMAAEPGRIIAEHDIPSEMDGETRATLRARLLDALEPEPCSIAIDA</sequence>
<evidence type="ECO:0000313" key="7">
    <source>
        <dbReference type="Proteomes" id="UP000422569"/>
    </source>
</evidence>
<dbReference type="InterPro" id="IPR050166">
    <property type="entry name" value="ABC_transporter_ATP-bind"/>
</dbReference>
<keyword evidence="3" id="KW-0547">Nucleotide-binding</keyword>
<dbReference type="PROSITE" id="PS50893">
    <property type="entry name" value="ABC_TRANSPORTER_2"/>
    <property type="match status" value="1"/>
</dbReference>
<proteinExistence type="inferred from homology"/>
<dbReference type="Proteomes" id="UP000422569">
    <property type="component" value="Chromosome"/>
</dbReference>
<feature type="domain" description="ABC transporter" evidence="5">
    <location>
        <begin position="46"/>
        <end position="274"/>
    </location>
</feature>
<accession>A0A6B8MA16</accession>
<dbReference type="InterPro" id="IPR003593">
    <property type="entry name" value="AAA+_ATPase"/>
</dbReference>
<dbReference type="EMBL" id="CP044331">
    <property type="protein sequence ID" value="QGM97500.1"/>
    <property type="molecule type" value="Genomic_DNA"/>
</dbReference>
<dbReference type="GO" id="GO:0005524">
    <property type="term" value="F:ATP binding"/>
    <property type="evidence" value="ECO:0007669"/>
    <property type="project" value="UniProtKB-KW"/>
</dbReference>
<gene>
    <name evidence="6" type="ORF">F7D14_08510</name>
</gene>
<dbReference type="Pfam" id="PF00005">
    <property type="entry name" value="ABC_tran"/>
    <property type="match status" value="1"/>
</dbReference>
<dbReference type="CDD" id="cd03293">
    <property type="entry name" value="ABC_NrtD_SsuB_transporters"/>
    <property type="match status" value="1"/>
</dbReference>
<evidence type="ECO:0000313" key="6">
    <source>
        <dbReference type="EMBL" id="QGM97500.1"/>
    </source>
</evidence>
<dbReference type="InterPro" id="IPR003439">
    <property type="entry name" value="ABC_transporter-like_ATP-bd"/>
</dbReference>
<keyword evidence="7" id="KW-1185">Reference proteome</keyword>
<dbReference type="Gene3D" id="3.40.50.300">
    <property type="entry name" value="P-loop containing nucleotide triphosphate hydrolases"/>
    <property type="match status" value="1"/>
</dbReference>
<keyword evidence="4 6" id="KW-0067">ATP-binding</keyword>
<dbReference type="SUPFAM" id="SSF52540">
    <property type="entry name" value="P-loop containing nucleoside triphosphate hydrolases"/>
    <property type="match status" value="1"/>
</dbReference>
<evidence type="ECO:0000256" key="2">
    <source>
        <dbReference type="ARBA" id="ARBA00022448"/>
    </source>
</evidence>
<dbReference type="PROSITE" id="PS00211">
    <property type="entry name" value="ABC_TRANSPORTER_1"/>
    <property type="match status" value="1"/>
</dbReference>
<reference evidence="6 7" key="1">
    <citation type="submission" date="2019-09" db="EMBL/GenBank/DDBJ databases">
        <title>Isolation and complete genome sequencing of Methylocystis species.</title>
        <authorList>
            <person name="Rumah B.L."/>
            <person name="Stead C.E."/>
            <person name="Stevens B.C."/>
            <person name="Minton N.P."/>
            <person name="Grosse-Honebrink A."/>
            <person name="Zhang Y."/>
        </authorList>
    </citation>
    <scope>NUCLEOTIDE SEQUENCE [LARGE SCALE GENOMIC DNA]</scope>
    <source>
        <strain evidence="6 7">BRCS2</strain>
    </source>
</reference>
<name>A0A6B8MA16_9HYPH</name>
<keyword evidence="2" id="KW-0813">Transport</keyword>
<dbReference type="SMART" id="SM00382">
    <property type="entry name" value="AAA"/>
    <property type="match status" value="1"/>
</dbReference>
<comment type="similarity">
    <text evidence="1">Belongs to the ABC transporter superfamily.</text>
</comment>
<evidence type="ECO:0000256" key="3">
    <source>
        <dbReference type="ARBA" id="ARBA00022741"/>
    </source>
</evidence>
<evidence type="ECO:0000259" key="5">
    <source>
        <dbReference type="PROSITE" id="PS50893"/>
    </source>
</evidence>
<dbReference type="InterPro" id="IPR027417">
    <property type="entry name" value="P-loop_NTPase"/>
</dbReference>
<dbReference type="PANTHER" id="PTHR42788">
    <property type="entry name" value="TAURINE IMPORT ATP-BINDING PROTEIN-RELATED"/>
    <property type="match status" value="1"/>
</dbReference>
<evidence type="ECO:0000256" key="1">
    <source>
        <dbReference type="ARBA" id="ARBA00005417"/>
    </source>
</evidence>
<protein>
    <submittedName>
        <fullName evidence="6">ABC transporter ATP-binding protein</fullName>
    </submittedName>
</protein>
<organism evidence="6 7">
    <name type="scientific">Methylocystis parvus</name>
    <dbReference type="NCBI Taxonomy" id="134"/>
    <lineage>
        <taxon>Bacteria</taxon>
        <taxon>Pseudomonadati</taxon>
        <taxon>Pseudomonadota</taxon>
        <taxon>Alphaproteobacteria</taxon>
        <taxon>Hyphomicrobiales</taxon>
        <taxon>Methylocystaceae</taxon>
        <taxon>Methylocystis</taxon>
    </lineage>
</organism>